<dbReference type="KEGG" id="pacr:FXN63_09580"/>
<dbReference type="Proteomes" id="UP000325161">
    <property type="component" value="Chromosome"/>
</dbReference>
<name>A0A5C0AUQ0_9BURK</name>
<evidence type="ECO:0000256" key="1">
    <source>
        <dbReference type="ARBA" id="ARBA00012528"/>
    </source>
</evidence>
<proteinExistence type="predicted"/>
<dbReference type="GO" id="GO:0043709">
    <property type="term" value="P:cell adhesion involved in single-species biofilm formation"/>
    <property type="evidence" value="ECO:0007669"/>
    <property type="project" value="TreeGrafter"/>
</dbReference>
<dbReference type="Pfam" id="PF00990">
    <property type="entry name" value="GGDEF"/>
    <property type="match status" value="1"/>
</dbReference>
<dbReference type="EMBL" id="CP043046">
    <property type="protein sequence ID" value="QEI06058.1"/>
    <property type="molecule type" value="Genomic_DNA"/>
</dbReference>
<sequence length="537" mass="58589">MTYPHKHADLLAHAQALLQAGQGEDALSSAHAALEQACESGKIQSQAEAMLCLASIELRLFGRFAHALDWAQNAGRAFERAGLVSGECQALSTQAVAAARLGHYGRAIENALLAVRLARWQGLGREQLQAYRAVGLAAFNARNFDEARNAYTLAIQLALRCDPSISPFELHVGLAANAAAHYFCERSLGAQGPLQPILDSLARHVGDCRSLLAADDGDISLTPGSHANNLILVATTEAQLRIWQNRLPQAHESMAEMLTLTRRFALPWLAASVQWVQAELFLAENKLVQARGAAASMIEAAKAHDYESLTWIGLQLASHIDHVRQDDSAALRALQELLRREQSARARSLETRIEVIDWQLELRQSRLNLAQAETDSRLFERLAMEDPLTGLPNRRHIEKALTTCLAAANAPLCVALVDVDRFKRVNDDYSHTVGDAVLKAIAGLLQGALRECDFVGRLGGDEFVLLLDGISIDAAQDICSRIDQSVRTHGWETLAAGLKVTLSIGLTEACAGDTAEHVLARSDDQMYAVKRRGRELH</sequence>
<reference evidence="3 4" key="1">
    <citation type="submission" date="2019-08" db="EMBL/GenBank/DDBJ databases">
        <title>Amphibian skin-associated Pigmentiphaga: genome sequence and occurrence across geography and hosts.</title>
        <authorList>
            <person name="Bletz M.C."/>
            <person name="Bunk B."/>
            <person name="Sproeer C."/>
            <person name="Biwer P."/>
            <person name="Reiter S."/>
            <person name="Rabemananjara F.C.E."/>
            <person name="Schulz S."/>
            <person name="Overmann J."/>
            <person name="Vences M."/>
        </authorList>
    </citation>
    <scope>NUCLEOTIDE SEQUENCE [LARGE SCALE GENOMIC DNA]</scope>
    <source>
        <strain evidence="3 4">Mada1488</strain>
    </source>
</reference>
<dbReference type="InterPro" id="IPR043128">
    <property type="entry name" value="Rev_trsase/Diguanyl_cyclase"/>
</dbReference>
<dbReference type="AlphaFoldDB" id="A0A5C0AUQ0"/>
<dbReference type="InterPro" id="IPR011990">
    <property type="entry name" value="TPR-like_helical_dom_sf"/>
</dbReference>
<dbReference type="EC" id="2.7.7.65" evidence="1"/>
<keyword evidence="4" id="KW-1185">Reference proteome</keyword>
<dbReference type="InterPro" id="IPR029787">
    <property type="entry name" value="Nucleotide_cyclase"/>
</dbReference>
<feature type="domain" description="GGDEF" evidence="2">
    <location>
        <begin position="410"/>
        <end position="537"/>
    </location>
</feature>
<dbReference type="PANTHER" id="PTHR45138">
    <property type="entry name" value="REGULATORY COMPONENTS OF SENSORY TRANSDUCTION SYSTEM"/>
    <property type="match status" value="1"/>
</dbReference>
<dbReference type="InterPro" id="IPR050469">
    <property type="entry name" value="Diguanylate_Cyclase"/>
</dbReference>
<accession>A0A5C0AUQ0</accession>
<organism evidence="3 4">
    <name type="scientific">Pigmentiphaga aceris</name>
    <dbReference type="NCBI Taxonomy" id="1940612"/>
    <lineage>
        <taxon>Bacteria</taxon>
        <taxon>Pseudomonadati</taxon>
        <taxon>Pseudomonadota</taxon>
        <taxon>Betaproteobacteria</taxon>
        <taxon>Burkholderiales</taxon>
        <taxon>Alcaligenaceae</taxon>
        <taxon>Pigmentiphaga</taxon>
    </lineage>
</organism>
<dbReference type="SMART" id="SM00267">
    <property type="entry name" value="GGDEF"/>
    <property type="match status" value="1"/>
</dbReference>
<dbReference type="Gene3D" id="3.30.70.270">
    <property type="match status" value="1"/>
</dbReference>
<gene>
    <name evidence="3" type="ORF">FXN63_09580</name>
</gene>
<evidence type="ECO:0000313" key="4">
    <source>
        <dbReference type="Proteomes" id="UP000325161"/>
    </source>
</evidence>
<dbReference type="Gene3D" id="1.25.40.10">
    <property type="entry name" value="Tetratricopeptide repeat domain"/>
    <property type="match status" value="1"/>
</dbReference>
<evidence type="ECO:0000259" key="2">
    <source>
        <dbReference type="PROSITE" id="PS50887"/>
    </source>
</evidence>
<dbReference type="SUPFAM" id="SSF55073">
    <property type="entry name" value="Nucleotide cyclase"/>
    <property type="match status" value="1"/>
</dbReference>
<dbReference type="GO" id="GO:0052621">
    <property type="term" value="F:diguanylate cyclase activity"/>
    <property type="evidence" value="ECO:0007669"/>
    <property type="project" value="UniProtKB-EC"/>
</dbReference>
<dbReference type="PANTHER" id="PTHR45138:SF24">
    <property type="entry name" value="DIGUANYLATE CYCLASE DGCC-RELATED"/>
    <property type="match status" value="1"/>
</dbReference>
<protein>
    <recommendedName>
        <fullName evidence="1">diguanylate cyclase</fullName>
        <ecNumber evidence="1">2.7.7.65</ecNumber>
    </recommendedName>
</protein>
<dbReference type="NCBIfam" id="TIGR00254">
    <property type="entry name" value="GGDEF"/>
    <property type="match status" value="1"/>
</dbReference>
<dbReference type="GO" id="GO:1902201">
    <property type="term" value="P:negative regulation of bacterial-type flagellum-dependent cell motility"/>
    <property type="evidence" value="ECO:0007669"/>
    <property type="project" value="TreeGrafter"/>
</dbReference>
<dbReference type="PROSITE" id="PS50887">
    <property type="entry name" value="GGDEF"/>
    <property type="match status" value="1"/>
</dbReference>
<dbReference type="OrthoDB" id="8901019at2"/>
<dbReference type="InterPro" id="IPR000160">
    <property type="entry name" value="GGDEF_dom"/>
</dbReference>
<dbReference type="RefSeq" id="WP_148814441.1">
    <property type="nucleotide sequence ID" value="NZ_CP043046.1"/>
</dbReference>
<dbReference type="SUPFAM" id="SSF48452">
    <property type="entry name" value="TPR-like"/>
    <property type="match status" value="1"/>
</dbReference>
<dbReference type="FunFam" id="3.30.70.270:FF:000001">
    <property type="entry name" value="Diguanylate cyclase domain protein"/>
    <property type="match status" value="1"/>
</dbReference>
<dbReference type="CDD" id="cd01949">
    <property type="entry name" value="GGDEF"/>
    <property type="match status" value="1"/>
</dbReference>
<evidence type="ECO:0000313" key="3">
    <source>
        <dbReference type="EMBL" id="QEI06058.1"/>
    </source>
</evidence>
<dbReference type="GO" id="GO:0005886">
    <property type="term" value="C:plasma membrane"/>
    <property type="evidence" value="ECO:0007669"/>
    <property type="project" value="TreeGrafter"/>
</dbReference>